<accession>A0A336N4D7</accession>
<protein>
    <submittedName>
        <fullName evidence="1">Uncharacterized protein</fullName>
    </submittedName>
</protein>
<evidence type="ECO:0000313" key="1">
    <source>
        <dbReference type="EMBL" id="SSY93756.1"/>
    </source>
</evidence>
<sequence length="46" mass="5000">MRVAYICADPSIPVVGTKGTSVHVQEVIKGMLHTRLGCHSICSTFR</sequence>
<dbReference type="EMBL" id="UFSP01000001">
    <property type="protein sequence ID" value="SSY93756.1"/>
    <property type="molecule type" value="Genomic_DNA"/>
</dbReference>
<reference evidence="1 2" key="1">
    <citation type="submission" date="2018-06" db="EMBL/GenBank/DDBJ databases">
        <authorList>
            <consortium name="Pathogen Informatics"/>
            <person name="Doyle S."/>
        </authorList>
    </citation>
    <scope>NUCLEOTIDE SEQUENCE [LARGE SCALE GENOMIC DNA]</scope>
    <source>
        <strain evidence="1 2">NCTC5908</strain>
    </source>
</reference>
<organism evidence="1 2">
    <name type="scientific">Aggregatibacter aphrophilus</name>
    <name type="common">Haemophilus aphrophilus</name>
    <dbReference type="NCBI Taxonomy" id="732"/>
    <lineage>
        <taxon>Bacteria</taxon>
        <taxon>Pseudomonadati</taxon>
        <taxon>Pseudomonadota</taxon>
        <taxon>Gammaproteobacteria</taxon>
        <taxon>Pasteurellales</taxon>
        <taxon>Pasteurellaceae</taxon>
        <taxon>Aggregatibacter</taxon>
    </lineage>
</organism>
<dbReference type="AlphaFoldDB" id="A0A336N4D7"/>
<evidence type="ECO:0000313" key="2">
    <source>
        <dbReference type="Proteomes" id="UP000253728"/>
    </source>
</evidence>
<proteinExistence type="predicted"/>
<dbReference type="STRING" id="732.ADJ80_11135"/>
<gene>
    <name evidence="1" type="ORF">NCTC5908_00535</name>
</gene>
<dbReference type="Proteomes" id="UP000253728">
    <property type="component" value="Unassembled WGS sequence"/>
</dbReference>
<name>A0A336N4D7_AGGAP</name>